<accession>A0A0A8ZT89</accession>
<organism evidence="1">
    <name type="scientific">Arundo donax</name>
    <name type="common">Giant reed</name>
    <name type="synonym">Donax arundinaceus</name>
    <dbReference type="NCBI Taxonomy" id="35708"/>
    <lineage>
        <taxon>Eukaryota</taxon>
        <taxon>Viridiplantae</taxon>
        <taxon>Streptophyta</taxon>
        <taxon>Embryophyta</taxon>
        <taxon>Tracheophyta</taxon>
        <taxon>Spermatophyta</taxon>
        <taxon>Magnoliopsida</taxon>
        <taxon>Liliopsida</taxon>
        <taxon>Poales</taxon>
        <taxon>Poaceae</taxon>
        <taxon>PACMAD clade</taxon>
        <taxon>Arundinoideae</taxon>
        <taxon>Arundineae</taxon>
        <taxon>Arundo</taxon>
    </lineage>
</organism>
<evidence type="ECO:0000313" key="1">
    <source>
        <dbReference type="EMBL" id="JAD40918.1"/>
    </source>
</evidence>
<dbReference type="AlphaFoldDB" id="A0A0A8ZT89"/>
<proteinExistence type="predicted"/>
<reference evidence="1" key="1">
    <citation type="submission" date="2014-09" db="EMBL/GenBank/DDBJ databases">
        <authorList>
            <person name="Magalhaes I.L.F."/>
            <person name="Oliveira U."/>
            <person name="Santos F.R."/>
            <person name="Vidigal T.H.D.A."/>
            <person name="Brescovit A.D."/>
            <person name="Santos A.J."/>
        </authorList>
    </citation>
    <scope>NUCLEOTIDE SEQUENCE</scope>
    <source>
        <tissue evidence="1">Shoot tissue taken approximately 20 cm above the soil surface</tissue>
    </source>
</reference>
<sequence>MKMLRTTSVSTGLLRMCEFNVDAGLVM</sequence>
<protein>
    <submittedName>
        <fullName evidence="1">Uncharacterized protein</fullName>
    </submittedName>
</protein>
<name>A0A0A8ZT89_ARUDO</name>
<dbReference type="EMBL" id="GBRH01256977">
    <property type="protein sequence ID" value="JAD40918.1"/>
    <property type="molecule type" value="Transcribed_RNA"/>
</dbReference>
<reference evidence="1" key="2">
    <citation type="journal article" date="2015" name="Data Brief">
        <title>Shoot transcriptome of the giant reed, Arundo donax.</title>
        <authorList>
            <person name="Barrero R.A."/>
            <person name="Guerrero F.D."/>
            <person name="Moolhuijzen P."/>
            <person name="Goolsby J.A."/>
            <person name="Tidwell J."/>
            <person name="Bellgard S.E."/>
            <person name="Bellgard M.I."/>
        </authorList>
    </citation>
    <scope>NUCLEOTIDE SEQUENCE</scope>
    <source>
        <tissue evidence="1">Shoot tissue taken approximately 20 cm above the soil surface</tissue>
    </source>
</reference>